<evidence type="ECO:0000256" key="2">
    <source>
        <dbReference type="ARBA" id="ARBA00009889"/>
    </source>
</evidence>
<dbReference type="CDD" id="cd18033">
    <property type="entry name" value="DEXDc_FANCM"/>
    <property type="match status" value="1"/>
</dbReference>
<dbReference type="CDD" id="cd18801">
    <property type="entry name" value="SF2_C_FANCM_Hef"/>
    <property type="match status" value="1"/>
</dbReference>
<evidence type="ECO:0000256" key="8">
    <source>
        <dbReference type="SAM" id="MobiDB-lite"/>
    </source>
</evidence>
<dbReference type="PROSITE" id="PS51192">
    <property type="entry name" value="HELICASE_ATP_BIND_1"/>
    <property type="match status" value="1"/>
</dbReference>
<dbReference type="FunFam" id="3.40.50.300:FF:000861">
    <property type="entry name" value="Fanconi anemia, complementation group M"/>
    <property type="match status" value="1"/>
</dbReference>
<keyword evidence="3" id="KW-0547">Nucleotide-binding</keyword>
<evidence type="ECO:0008006" key="13">
    <source>
        <dbReference type="Google" id="ProtNLM"/>
    </source>
</evidence>
<organism evidence="11 12">
    <name type="scientific">Patella caerulea</name>
    <name type="common">Rayed Mediterranean limpet</name>
    <dbReference type="NCBI Taxonomy" id="87958"/>
    <lineage>
        <taxon>Eukaryota</taxon>
        <taxon>Metazoa</taxon>
        <taxon>Spiralia</taxon>
        <taxon>Lophotrochozoa</taxon>
        <taxon>Mollusca</taxon>
        <taxon>Gastropoda</taxon>
        <taxon>Patellogastropoda</taxon>
        <taxon>Patelloidea</taxon>
        <taxon>Patellidae</taxon>
        <taxon>Patella</taxon>
    </lineage>
</organism>
<feature type="compositionally biased region" description="Polar residues" evidence="8">
    <location>
        <begin position="1"/>
        <end position="14"/>
    </location>
</feature>
<dbReference type="Pfam" id="PF00271">
    <property type="entry name" value="Helicase_C"/>
    <property type="match status" value="1"/>
</dbReference>
<feature type="region of interest" description="Disordered" evidence="8">
    <location>
        <begin position="1625"/>
        <end position="1655"/>
    </location>
</feature>
<feature type="region of interest" description="Disordered" evidence="8">
    <location>
        <begin position="1"/>
        <end position="36"/>
    </location>
</feature>
<dbReference type="EMBL" id="JAZGQO010000007">
    <property type="protein sequence ID" value="KAK6181427.1"/>
    <property type="molecule type" value="Genomic_DNA"/>
</dbReference>
<feature type="domain" description="Helicase C-terminal" evidence="10">
    <location>
        <begin position="460"/>
        <end position="629"/>
    </location>
</feature>
<dbReference type="InterPro" id="IPR044749">
    <property type="entry name" value="FANCM_DEXDc"/>
</dbReference>
<dbReference type="CDD" id="cd12091">
    <property type="entry name" value="FANCM_ID"/>
    <property type="match status" value="1"/>
</dbReference>
<accession>A0AAN8JNL3</accession>
<keyword evidence="6" id="KW-0067">ATP-binding</keyword>
<dbReference type="GO" id="GO:0045003">
    <property type="term" value="P:double-strand break repair via synthesis-dependent strand annealing"/>
    <property type="evidence" value="ECO:0007669"/>
    <property type="project" value="TreeGrafter"/>
</dbReference>
<feature type="domain" description="Helicase ATP-binding" evidence="9">
    <location>
        <begin position="115"/>
        <end position="283"/>
    </location>
</feature>
<dbReference type="InterPro" id="IPR001650">
    <property type="entry name" value="Helicase_C-like"/>
</dbReference>
<dbReference type="GO" id="GO:0000400">
    <property type="term" value="F:four-way junction DNA binding"/>
    <property type="evidence" value="ECO:0007669"/>
    <property type="project" value="TreeGrafter"/>
</dbReference>
<feature type="region of interest" description="Disordered" evidence="8">
    <location>
        <begin position="654"/>
        <end position="678"/>
    </location>
</feature>
<keyword evidence="7" id="KW-0539">Nucleus</keyword>
<dbReference type="InterPro" id="IPR011335">
    <property type="entry name" value="Restrct_endonuc-II-like"/>
</dbReference>
<dbReference type="Gene3D" id="1.20.1320.20">
    <property type="entry name" value="hef helicase domain"/>
    <property type="match status" value="1"/>
</dbReference>
<dbReference type="Gene3D" id="1.10.150.20">
    <property type="entry name" value="5' to 3' exonuclease, C-terminal subdomain"/>
    <property type="match status" value="1"/>
</dbReference>
<dbReference type="GO" id="GO:0005524">
    <property type="term" value="F:ATP binding"/>
    <property type="evidence" value="ECO:0007669"/>
    <property type="project" value="UniProtKB-KW"/>
</dbReference>
<keyword evidence="4" id="KW-0378">Hydrolase</keyword>
<dbReference type="Gene3D" id="3.40.50.300">
    <property type="entry name" value="P-loop containing nucleotide triphosphate hydrolases"/>
    <property type="match status" value="2"/>
</dbReference>
<evidence type="ECO:0000259" key="10">
    <source>
        <dbReference type="PROSITE" id="PS51194"/>
    </source>
</evidence>
<dbReference type="CDD" id="cd20077">
    <property type="entry name" value="XPF_nuclease_FANCM"/>
    <property type="match status" value="1"/>
</dbReference>
<evidence type="ECO:0000313" key="12">
    <source>
        <dbReference type="Proteomes" id="UP001347796"/>
    </source>
</evidence>
<dbReference type="Gene3D" id="3.40.50.10130">
    <property type="match status" value="1"/>
</dbReference>
<dbReference type="SUPFAM" id="SSF52980">
    <property type="entry name" value="Restriction endonuclease-like"/>
    <property type="match status" value="1"/>
</dbReference>
<comment type="subcellular location">
    <subcellularLocation>
        <location evidence="1">Nucleus</location>
    </subcellularLocation>
</comment>
<dbReference type="GO" id="GO:0016787">
    <property type="term" value="F:hydrolase activity"/>
    <property type="evidence" value="ECO:0007669"/>
    <property type="project" value="UniProtKB-KW"/>
</dbReference>
<dbReference type="InterPro" id="IPR027417">
    <property type="entry name" value="P-loop_NTPase"/>
</dbReference>
<comment type="similarity">
    <text evidence="2">Belongs to the DEAD box helicase family. DEAH subfamily. FANCM sub-subfamily.</text>
</comment>
<dbReference type="Pfam" id="PF02732">
    <property type="entry name" value="ERCC4"/>
    <property type="match status" value="1"/>
</dbReference>
<evidence type="ECO:0000256" key="4">
    <source>
        <dbReference type="ARBA" id="ARBA00022801"/>
    </source>
</evidence>
<comment type="caution">
    <text evidence="11">The sequence shown here is derived from an EMBL/GenBank/DDBJ whole genome shotgun (WGS) entry which is preliminary data.</text>
</comment>
<feature type="region of interest" description="Disordered" evidence="8">
    <location>
        <begin position="1279"/>
        <end position="1307"/>
    </location>
</feature>
<protein>
    <recommendedName>
        <fullName evidence="13">Fanconi anemia group M protein</fullName>
    </recommendedName>
</protein>
<dbReference type="InterPro" id="IPR014001">
    <property type="entry name" value="Helicase_ATP-bd"/>
</dbReference>
<gene>
    <name evidence="11" type="ORF">SNE40_009275</name>
</gene>
<evidence type="ECO:0000259" key="9">
    <source>
        <dbReference type="PROSITE" id="PS51192"/>
    </source>
</evidence>
<dbReference type="InterPro" id="IPR039686">
    <property type="entry name" value="FANCM/Mph1-like_ID"/>
</dbReference>
<feature type="region of interest" description="Disordered" evidence="8">
    <location>
        <begin position="971"/>
        <end position="993"/>
    </location>
</feature>
<keyword evidence="5" id="KW-0347">Helicase</keyword>
<dbReference type="SMART" id="SM00490">
    <property type="entry name" value="HELICc"/>
    <property type="match status" value="1"/>
</dbReference>
<feature type="region of interest" description="Disordered" evidence="8">
    <location>
        <begin position="1484"/>
        <end position="1512"/>
    </location>
</feature>
<dbReference type="GO" id="GO:0043138">
    <property type="term" value="F:3'-5' DNA helicase activity"/>
    <property type="evidence" value="ECO:0007669"/>
    <property type="project" value="InterPro"/>
</dbReference>
<dbReference type="Pfam" id="PF16783">
    <property type="entry name" value="FANCM-MHF_bd"/>
    <property type="match status" value="1"/>
</dbReference>
<evidence type="ECO:0000256" key="6">
    <source>
        <dbReference type="ARBA" id="ARBA00022840"/>
    </source>
</evidence>
<dbReference type="GO" id="GO:0036297">
    <property type="term" value="P:interstrand cross-link repair"/>
    <property type="evidence" value="ECO:0007669"/>
    <property type="project" value="TreeGrafter"/>
</dbReference>
<dbReference type="SMART" id="SM00891">
    <property type="entry name" value="ERCC4"/>
    <property type="match status" value="1"/>
</dbReference>
<dbReference type="PANTHER" id="PTHR14025">
    <property type="entry name" value="FANCONI ANEMIA GROUP M FANCM FAMILY MEMBER"/>
    <property type="match status" value="1"/>
</dbReference>
<dbReference type="GO" id="GO:0005634">
    <property type="term" value="C:nucleus"/>
    <property type="evidence" value="ECO:0007669"/>
    <property type="project" value="UniProtKB-SubCell"/>
</dbReference>
<dbReference type="InterPro" id="IPR011545">
    <property type="entry name" value="DEAD/DEAH_box_helicase_dom"/>
</dbReference>
<proteinExistence type="inferred from homology"/>
<dbReference type="PANTHER" id="PTHR14025:SF20">
    <property type="entry name" value="FANCONI ANEMIA GROUP M PROTEIN"/>
    <property type="match status" value="1"/>
</dbReference>
<dbReference type="InterPro" id="IPR031879">
    <property type="entry name" value="FANCM-MHF-bd"/>
</dbReference>
<reference evidence="11 12" key="1">
    <citation type="submission" date="2024-01" db="EMBL/GenBank/DDBJ databases">
        <title>The genome of the rayed Mediterranean limpet Patella caerulea (Linnaeus, 1758).</title>
        <authorList>
            <person name="Anh-Thu Weber A."/>
            <person name="Halstead-Nussloch G."/>
        </authorList>
    </citation>
    <scope>NUCLEOTIDE SEQUENCE [LARGE SCALE GENOMIC DNA]</scope>
    <source>
        <strain evidence="11">AATW-2023a</strain>
        <tissue evidence="11">Whole specimen</tissue>
    </source>
</reference>
<evidence type="ECO:0000256" key="7">
    <source>
        <dbReference type="ARBA" id="ARBA00023242"/>
    </source>
</evidence>
<name>A0AAN8JNL3_PATCE</name>
<dbReference type="InterPro" id="IPR047418">
    <property type="entry name" value="XPF_nuclease_FANCM"/>
</dbReference>
<dbReference type="Pfam" id="PF00270">
    <property type="entry name" value="DEAD"/>
    <property type="match status" value="1"/>
</dbReference>
<feature type="compositionally biased region" description="Basic and acidic residues" evidence="8">
    <location>
        <begin position="1499"/>
        <end position="1512"/>
    </location>
</feature>
<evidence type="ECO:0000256" key="5">
    <source>
        <dbReference type="ARBA" id="ARBA00022806"/>
    </source>
</evidence>
<evidence type="ECO:0000313" key="11">
    <source>
        <dbReference type="EMBL" id="KAK6181427.1"/>
    </source>
</evidence>
<evidence type="ECO:0000256" key="3">
    <source>
        <dbReference type="ARBA" id="ARBA00022741"/>
    </source>
</evidence>
<dbReference type="SUPFAM" id="SSF52540">
    <property type="entry name" value="P-loop containing nucleoside triphosphate hydrolases"/>
    <property type="match status" value="1"/>
</dbReference>
<feature type="compositionally biased region" description="Polar residues" evidence="8">
    <location>
        <begin position="1488"/>
        <end position="1498"/>
    </location>
</feature>
<dbReference type="GO" id="GO:0004518">
    <property type="term" value="F:nuclease activity"/>
    <property type="evidence" value="ECO:0007669"/>
    <property type="project" value="InterPro"/>
</dbReference>
<dbReference type="Proteomes" id="UP001347796">
    <property type="component" value="Unassembled WGS sequence"/>
</dbReference>
<dbReference type="PROSITE" id="PS51194">
    <property type="entry name" value="HELICASE_CTER"/>
    <property type="match status" value="1"/>
</dbReference>
<dbReference type="InterPro" id="IPR006166">
    <property type="entry name" value="ERCC4_domain"/>
</dbReference>
<evidence type="ECO:0000256" key="1">
    <source>
        <dbReference type="ARBA" id="ARBA00004123"/>
    </source>
</evidence>
<keyword evidence="12" id="KW-1185">Reference proteome</keyword>
<feature type="compositionally biased region" description="Polar residues" evidence="8">
    <location>
        <begin position="654"/>
        <end position="670"/>
    </location>
</feature>
<dbReference type="GO" id="GO:0009378">
    <property type="term" value="F:four-way junction helicase activity"/>
    <property type="evidence" value="ECO:0007669"/>
    <property type="project" value="TreeGrafter"/>
</dbReference>
<sequence>MNRPKQTTLFQSWGNKKEESQSSNNGGSGGVIDLCDGDDEDDELLAQVLDESLRYAEHLFPAKQNGESTSDGNISFGMETNEPQFSVTVPGFDRMSGKLWIYPTNYPVRDYQYKIVSQALFKNTMVTLPTGLGKTFIASVVMYNYYRWYPRGKIIFMAPTKPLVAQQIEACYNIMGIPQSDTAEMTGNMAPNDRLKAWKEKRVFFLTPQVITNDLSRGSCPAENVKCVVVDEAHKALGNHAYCQVIRELAKYTTNFRVLALSATPGSDIKAVQQVLTNLLISHIEIRTEECRDIKPYTHERKVDKIVVPLGEELTKVKTKYIQVMDSVIRRLNQQKVIYNRPTTSFSKFLLLKSRDEFRQNPPESLNRLHFGIVEGDFALAISLFHGYELLQLHGLRSLHNYLGNILNCGKGYGRTKAELQRSADFNDVMNMLSEKFSKYDNSSLSQKPAFVAGHPKMDKLLEIAIKHFEKFKDSGGTRIMIFSQYRDSVTEITNMLNQHPPMIKAMSFIGQSSAGKIAKGFTQKEQLRVMKEFREGGYNTLVSTCVGEEGLDIGDVDLIVCFDAHKSPIRLVQRMGRTGRKREGRIVMLVTEGKEEQIYNQSQYSKKSIHKAILNGSKSLQFYQHNPRMIPNGLTPSCHKMYITVSNSYKANSKKTGTATSKLPSTKTGSKAKKGDVKRAEHNDITLEEYKELQDYYTVNPTDIKLPVSSSDSLYLTNKQAEITAVQETSKSLSLSEWLPWQNRLQDTKYIEHSNRSKDLVDLIQFIELQETLGTEEDNYGIEMRIFLNKDDILKENTKSFATDGIKQYCTSDTNGKLKSRNLLDQDKPMVRKRHSDKLPIIETMLLSDDSEDELPEFEPAVETVKQPVFNKSVQKKNIENRTKKKEKVGIEKKSISVKNRKRHATEISIIDPINDVDDDFEGDFSMPVEDHHKSDNMDKSYRKLERSIEKLKYSCKQLEKSCEKEDLDISHGFEDDNSGISSHEEENKDIQLPPRRTCLVRTPPPIEEVADVFNSLANTTKLPRIDLVGLVEEWHLDQEEISKRKNNGQELAGSPPITYLKPLKQKISICVNPLIIRNNEPDKNVEMLEEKVTVKCETMETLLLPTLNKNNCLPVTTKDMNESTNKVSKNDLEYNDAIKNNAKNKVAEHGENIDETEIVVQNTNIKTSILGSSLIETDMFIDSMFAGDLSLPPEQAQQHDLDGTQLNLTQALSFLDKTDSSINQSKTPFKNCDKSDICINSVKNAINSGLVKHSPQNNSENMKHCDNLTEKLKVQKTEAEMPQGTKSGAEVEPNEMPQGTKSGAEVEPNEVMNASLADMFDDDFEVPQFDLGFDLEGDDVIPPTPPPSLLPLNKTVKLSQTDVHVRRNLQLQYNTDKQSFNNCDQPNLYKNKTQKLECDKIDIFEQIKLKNSPSSQSSVVSFNKSCLFSDRSAMKCSTPLKDLPISSKNSYLTVKNTDTDDQLGSSFSLVCHSSAKKSKLCDKNKSNSLRLTPQNKSSREPHTNSNETNHEIKTVLKEMMSQSTMSENYLFEDEPDMDDFISKQVEIMDNIKKNNMGLDLAVNDGNKEADVSHKYLNTSLKSRLSLKQKNSVMFQNNSDEDNEESEEENLQLKRKIKGRKIITSPSSPKADEPEFKTPTKPIGRRKPKKTCPLNISSEDETELARVLCINEDELRDEVSDDDFAVTKSNKPDMKVQNKTQKKKKTRRCEFIVEEAELSGEGGSSDESYDSDLDQLSGNFINDETQYSSQAHLHDSVDIQAMYLKSVQSPLVPIHGKYRLQYDYKHHDVYSQVPREEENSEYMEDSFCVDNDYEDSYISSESEEDILETISKGKNKRKKKNLNNMKGKKRLCKLSQSSSEDDMKPVIPLTQHTSSFYASQHHQKHVKNAFLSSSEDDEIHGRLHTHTNTSCDSMSSKTSICMENKSCDKSKSKNVTVKTSVSQTDTSVAPIDIVSTVSTTLDNVEFPNFDLELDLFEDDILDIPSVANTAIDNKEKQNLAIESDPVSKWNFISEPIASDVNLVSEQEKLKQERLERQKLKQQGFKAKLLEKSKVCVNVEADVSVSANCFTLNNTTTKDIMEEVLSEKSSIKTSKLTIIVDSREISGAQDIISNLRLKHDVNVEVRQLKFCDYMISTRLAVDRQVWSEFSNGSNNSKLVDRLQKMRDLYDRCCLIIETDKIKVGTEKNVKKWHRSKYVDQTISTLSHSDIRLLFTESQSETVGVLVELCQLEHKKGLSISVPLNLTPNQQQMLKFYLSIPKLTYIQAVNFIHNFKTVSQFLNSSSKVIEIRGKLSAIRATEIFNYINRKFDLQMVPSTR</sequence>
<dbReference type="SMART" id="SM00487">
    <property type="entry name" value="DEXDc"/>
    <property type="match status" value="1"/>
</dbReference>